<dbReference type="AlphaFoldDB" id="A0A6G4W745"/>
<dbReference type="PANTHER" id="PTHR42815">
    <property type="entry name" value="FAD-BINDING, PUTATIVE (AFU_ORTHOLOGUE AFUA_6G07600)-RELATED"/>
    <property type="match status" value="1"/>
</dbReference>
<organism evidence="1 2">
    <name type="scientific">Allomesorhizobium camelthorni</name>
    <dbReference type="NCBI Taxonomy" id="475069"/>
    <lineage>
        <taxon>Bacteria</taxon>
        <taxon>Pseudomonadati</taxon>
        <taxon>Pseudomonadota</taxon>
        <taxon>Alphaproteobacteria</taxon>
        <taxon>Hyphomicrobiales</taxon>
        <taxon>Phyllobacteriaceae</taxon>
        <taxon>Allomesorhizobium</taxon>
    </lineage>
</organism>
<evidence type="ECO:0000313" key="1">
    <source>
        <dbReference type="EMBL" id="NGO50572.1"/>
    </source>
</evidence>
<evidence type="ECO:0000313" key="2">
    <source>
        <dbReference type="Proteomes" id="UP001642900"/>
    </source>
</evidence>
<keyword evidence="2" id="KW-1185">Reference proteome</keyword>
<accession>A0A6G4W745</accession>
<comment type="caution">
    <text evidence="1">The sequence shown here is derived from an EMBL/GenBank/DDBJ whole genome shotgun (WGS) entry which is preliminary data.</text>
</comment>
<dbReference type="RefSeq" id="WP_165024216.1">
    <property type="nucleotide sequence ID" value="NZ_JAAKZF010000003.1"/>
</dbReference>
<dbReference type="EMBL" id="JAAKZF010000003">
    <property type="protein sequence ID" value="NGO50572.1"/>
    <property type="molecule type" value="Genomic_DNA"/>
</dbReference>
<dbReference type="InterPro" id="IPR012349">
    <property type="entry name" value="Split_barrel_FMN-bd"/>
</dbReference>
<reference evidence="1 2" key="1">
    <citation type="submission" date="2020-02" db="EMBL/GenBank/DDBJ databases">
        <title>Genome sequence of strain CCNWXJ40-4.</title>
        <authorList>
            <person name="Gao J."/>
            <person name="Sun J."/>
        </authorList>
    </citation>
    <scope>NUCLEOTIDE SEQUENCE [LARGE SCALE GENOMIC DNA]</scope>
    <source>
        <strain evidence="1 2">CCNWXJ 40-4</strain>
    </source>
</reference>
<dbReference type="Gene3D" id="2.30.110.10">
    <property type="entry name" value="Electron Transport, Fmn-binding Protein, Chain A"/>
    <property type="match status" value="1"/>
</dbReference>
<proteinExistence type="predicted"/>
<dbReference type="PANTHER" id="PTHR42815:SF2">
    <property type="entry name" value="FAD-BINDING, PUTATIVE (AFU_ORTHOLOGUE AFUA_6G07600)-RELATED"/>
    <property type="match status" value="1"/>
</dbReference>
<name>A0A6G4W745_9HYPH</name>
<dbReference type="Proteomes" id="UP001642900">
    <property type="component" value="Unassembled WGS sequence"/>
</dbReference>
<sequence>MDRSPFHPDELAAQALAGVGAGGGGIRGFMPDQHRSFFELLPYLFAGVADKEGWPLATMLTGAPGFAHSPDPVTLRIDALPDGRDPAAGGFAAGRDIAILGIDLSTRRRNRANGSIAEMDSGGLTVSVSQSFGNCPQYIQGRAVEVADRWPADTEPLSGLDGEARAMIARADTFFVASRSRPEAGAAGGPDISHRGGRPGFVDVSGDVLTIPDFRGNRYFNTLGNLLGEPRAGLLFIDFERGDLLQLQGVAEVDWSGEAGRMIEGAERMWRFHVARGWRRRAATPLKWSFVDYSPFTKRTGAWRKAG</sequence>
<protein>
    <submittedName>
        <fullName evidence="1">Pyridoxamine 5'-phosphate oxidase</fullName>
    </submittedName>
</protein>
<dbReference type="SUPFAM" id="SSF50475">
    <property type="entry name" value="FMN-binding split barrel"/>
    <property type="match status" value="1"/>
</dbReference>
<gene>
    <name evidence="1" type="ORF">G6N73_05150</name>
</gene>